<dbReference type="UniPathway" id="UPA00705"/>
<proteinExistence type="inferred from homology"/>
<evidence type="ECO:0000256" key="2">
    <source>
        <dbReference type="ARBA" id="ARBA00008135"/>
    </source>
</evidence>
<dbReference type="PRINTS" id="PR01873">
    <property type="entry name" value="CYTCOXIDASE4"/>
</dbReference>
<evidence type="ECO:0000256" key="3">
    <source>
        <dbReference type="ARBA" id="ARBA00022692"/>
    </source>
</evidence>
<evidence type="ECO:0000256" key="10">
    <source>
        <dbReference type="RuleBase" id="RU367145"/>
    </source>
</evidence>
<dbReference type="SUPFAM" id="SSF81406">
    <property type="entry name" value="Mitochondrial cytochrome c oxidase subunit IV"/>
    <property type="match status" value="1"/>
</dbReference>
<keyword evidence="7" id="KW-0560">Oxidoreductase</keyword>
<comment type="pathway">
    <text evidence="10">Energy metabolism; oxidative phosphorylation.</text>
</comment>
<dbReference type="PANTHER" id="PTHR10707:SF10">
    <property type="entry name" value="CYTOCHROME C OXIDASE SUBUNIT 4"/>
    <property type="match status" value="1"/>
</dbReference>
<dbReference type="Gene3D" id="1.10.442.10">
    <property type="entry name" value="Cytochrome c oxidase subunit IV"/>
    <property type="match status" value="1"/>
</dbReference>
<comment type="subunit">
    <text evidence="10">Component of the cytochrome c oxidase (complex IV, CIV), a multisubunit enzyme composed of 14 subunits.</text>
</comment>
<keyword evidence="12" id="KW-1185">Reference proteome</keyword>
<organism evidence="11 12">
    <name type="scientific">Trichuris trichiura</name>
    <name type="common">Whipworm</name>
    <name type="synonym">Trichocephalus trichiurus</name>
    <dbReference type="NCBI Taxonomy" id="36087"/>
    <lineage>
        <taxon>Eukaryota</taxon>
        <taxon>Metazoa</taxon>
        <taxon>Ecdysozoa</taxon>
        <taxon>Nematoda</taxon>
        <taxon>Enoplea</taxon>
        <taxon>Dorylaimia</taxon>
        <taxon>Trichinellida</taxon>
        <taxon>Trichuridae</taxon>
        <taxon>Trichuris</taxon>
    </lineage>
</organism>
<evidence type="ECO:0000256" key="1">
    <source>
        <dbReference type="ARBA" id="ARBA00004434"/>
    </source>
</evidence>
<evidence type="ECO:0000256" key="9">
    <source>
        <dbReference type="ARBA" id="ARBA00023136"/>
    </source>
</evidence>
<dbReference type="AlphaFoldDB" id="A0A077ZG84"/>
<keyword evidence="9 10" id="KW-0472">Membrane</keyword>
<keyword evidence="4 10" id="KW-0999">Mitochondrion inner membrane</keyword>
<dbReference type="GO" id="GO:0006123">
    <property type="term" value="P:mitochondrial electron transport, cytochrome c to oxygen"/>
    <property type="evidence" value="ECO:0007669"/>
    <property type="project" value="InterPro"/>
</dbReference>
<reference evidence="11" key="2">
    <citation type="submission" date="2014-03" db="EMBL/GenBank/DDBJ databases">
        <title>The whipworm genome and dual-species transcriptomics of an intimate host-pathogen interaction.</title>
        <authorList>
            <person name="Foth B.J."/>
            <person name="Tsai I.J."/>
            <person name="Reid A.J."/>
            <person name="Bancroft A.J."/>
            <person name="Nichol S."/>
            <person name="Tracey A."/>
            <person name="Holroyd N."/>
            <person name="Cotton J.A."/>
            <person name="Stanley E.J."/>
            <person name="Zarowiecki M."/>
            <person name="Liu J.Z."/>
            <person name="Huckvale T."/>
            <person name="Cooper P.J."/>
            <person name="Grencis R.K."/>
            <person name="Berriman M."/>
        </authorList>
    </citation>
    <scope>NUCLEOTIDE SEQUENCE [LARGE SCALE GENOMIC DNA]</scope>
</reference>
<evidence type="ECO:0000313" key="12">
    <source>
        <dbReference type="Proteomes" id="UP000030665"/>
    </source>
</evidence>
<dbReference type="CDD" id="cd00922">
    <property type="entry name" value="Cyt_c_Oxidase_IV"/>
    <property type="match status" value="1"/>
</dbReference>
<evidence type="ECO:0000313" key="11">
    <source>
        <dbReference type="EMBL" id="CDW59361.1"/>
    </source>
</evidence>
<accession>A0A077ZG84</accession>
<comment type="similarity">
    <text evidence="2 10">Belongs to the cytochrome c oxidase IV family.</text>
</comment>
<dbReference type="GO" id="GO:0016491">
    <property type="term" value="F:oxidoreductase activity"/>
    <property type="evidence" value="ECO:0007669"/>
    <property type="project" value="UniProtKB-KW"/>
</dbReference>
<comment type="function">
    <text evidence="10">Component of the cytochrome c oxidase, the last enzyme in the mitochondrial electron transport chain which drives oxidative phosphorylation.</text>
</comment>
<keyword evidence="8 10" id="KW-0496">Mitochondrion</keyword>
<comment type="subcellular location">
    <subcellularLocation>
        <location evidence="1 10">Mitochondrion inner membrane</location>
        <topology evidence="1 10">Single-pass membrane protein</topology>
    </subcellularLocation>
</comment>
<dbReference type="GO" id="GO:0005743">
    <property type="term" value="C:mitochondrial inner membrane"/>
    <property type="evidence" value="ECO:0007669"/>
    <property type="project" value="UniProtKB-SubCell"/>
</dbReference>
<dbReference type="Proteomes" id="UP000030665">
    <property type="component" value="Unassembled WGS sequence"/>
</dbReference>
<dbReference type="PANTHER" id="PTHR10707">
    <property type="entry name" value="CYTOCHROME C OXIDASE SUBUNIT IV"/>
    <property type="match status" value="1"/>
</dbReference>
<evidence type="ECO:0000256" key="8">
    <source>
        <dbReference type="ARBA" id="ARBA00023128"/>
    </source>
</evidence>
<sequence>MNFVRQKPIISNVMRLVARRIQTSCCLRSGEHGDLWYAPERAAGREIVGHGYGDLEYFDRLDHPYPALRFRKEDDTIRSLRIKEKGDWSLLTMEEKHALYRASFRMSFAEMVAPSGHWKAVFGLTMILATVALWFVAFLKVFVFAPYPPSFSEESKELQLQRMIDLYAEPITGYSSKWDYENNRWKA</sequence>
<evidence type="ECO:0000256" key="4">
    <source>
        <dbReference type="ARBA" id="ARBA00022792"/>
    </source>
</evidence>
<evidence type="ECO:0000256" key="7">
    <source>
        <dbReference type="ARBA" id="ARBA00023002"/>
    </source>
</evidence>
<feature type="transmembrane region" description="Helical" evidence="10">
    <location>
        <begin position="121"/>
        <end position="145"/>
    </location>
</feature>
<reference evidence="11" key="1">
    <citation type="submission" date="2014-01" db="EMBL/GenBank/DDBJ databases">
        <authorList>
            <person name="Aslett M."/>
        </authorList>
    </citation>
    <scope>NUCLEOTIDE SEQUENCE</scope>
</reference>
<name>A0A077ZG84_TRITR</name>
<keyword evidence="3 10" id="KW-0812">Transmembrane</keyword>
<evidence type="ECO:0000256" key="6">
    <source>
        <dbReference type="ARBA" id="ARBA00022989"/>
    </source>
</evidence>
<dbReference type="OrthoDB" id="186013at2759"/>
<gene>
    <name evidence="11" type="ORF">TTRE_0000769301</name>
</gene>
<dbReference type="InterPro" id="IPR036639">
    <property type="entry name" value="Cyt_c_oxidase_su4_sf"/>
</dbReference>
<dbReference type="InterPro" id="IPR013288">
    <property type="entry name" value="Cyt_c_oxidase_su4"/>
</dbReference>
<keyword evidence="5" id="KW-0809">Transit peptide</keyword>
<dbReference type="EMBL" id="HG806570">
    <property type="protein sequence ID" value="CDW59361.1"/>
    <property type="molecule type" value="Genomic_DNA"/>
</dbReference>
<dbReference type="FunFam" id="1.10.442.10:FF:000001">
    <property type="entry name" value="Cytochrome c oxidase subunit 4 isoform 1"/>
    <property type="match status" value="1"/>
</dbReference>
<dbReference type="GO" id="GO:0045277">
    <property type="term" value="C:respiratory chain complex IV"/>
    <property type="evidence" value="ECO:0007669"/>
    <property type="project" value="InterPro"/>
</dbReference>
<dbReference type="InterPro" id="IPR004203">
    <property type="entry name" value="Cyt_c_oxidase_su4_fam"/>
</dbReference>
<keyword evidence="6 10" id="KW-1133">Transmembrane helix</keyword>
<protein>
    <recommendedName>
        <fullName evidence="10">Cytochrome c oxidase subunit 4</fullName>
    </recommendedName>
</protein>
<dbReference type="STRING" id="36087.A0A077ZG84"/>
<evidence type="ECO:0000256" key="5">
    <source>
        <dbReference type="ARBA" id="ARBA00022946"/>
    </source>
</evidence>
<dbReference type="Pfam" id="PF02936">
    <property type="entry name" value="COX4"/>
    <property type="match status" value="1"/>
</dbReference>